<protein>
    <submittedName>
        <fullName evidence="11">Disease resistance protein Cf-2.1-currant tomato prf</fullName>
    </submittedName>
</protein>
<keyword evidence="5" id="KW-0677">Repeat</keyword>
<feature type="transmembrane region" description="Helical" evidence="10">
    <location>
        <begin position="241"/>
        <end position="265"/>
    </location>
</feature>
<evidence type="ECO:0000256" key="4">
    <source>
        <dbReference type="ARBA" id="ARBA00022729"/>
    </source>
</evidence>
<dbReference type="InterPro" id="IPR032675">
    <property type="entry name" value="LRR_dom_sf"/>
</dbReference>
<dbReference type="EMBL" id="JWZX01001424">
    <property type="protein sequence ID" value="KOO33782.1"/>
    <property type="molecule type" value="Genomic_DNA"/>
</dbReference>
<dbReference type="PANTHER" id="PTHR27000:SF642">
    <property type="entry name" value="INACTIVE LEUCINE-RICH REPEAT RECEPTOR KINASE XIAO-RELATED"/>
    <property type="match status" value="1"/>
</dbReference>
<feature type="transmembrane region" description="Helical" evidence="10">
    <location>
        <begin position="277"/>
        <end position="296"/>
    </location>
</feature>
<evidence type="ECO:0000256" key="7">
    <source>
        <dbReference type="ARBA" id="ARBA00023136"/>
    </source>
</evidence>
<comment type="subcellular location">
    <subcellularLocation>
        <location evidence="1">Membrane</location>
        <topology evidence="1">Single-pass membrane protein</topology>
    </subcellularLocation>
</comment>
<keyword evidence="6 10" id="KW-1133">Transmembrane helix</keyword>
<keyword evidence="3 10" id="KW-0812">Transmembrane</keyword>
<feature type="transmembrane region" description="Helical" evidence="10">
    <location>
        <begin position="302"/>
        <end position="321"/>
    </location>
</feature>
<dbReference type="Gene3D" id="3.80.10.10">
    <property type="entry name" value="Ribonuclease Inhibitor"/>
    <property type="match status" value="1"/>
</dbReference>
<feature type="transmembrane region" description="Helical" evidence="10">
    <location>
        <begin position="497"/>
        <end position="519"/>
    </location>
</feature>
<proteinExistence type="predicted"/>
<dbReference type="Proteomes" id="UP000037460">
    <property type="component" value="Unassembled WGS sequence"/>
</dbReference>
<dbReference type="SUPFAM" id="SSF52058">
    <property type="entry name" value="L domain-like"/>
    <property type="match status" value="1"/>
</dbReference>
<reference evidence="12" key="1">
    <citation type="journal article" date="2015" name="PLoS Genet.">
        <title>Genome Sequence and Transcriptome Analyses of Chrysochromulina tobin: Metabolic Tools for Enhanced Algal Fitness in the Prominent Order Prymnesiales (Haptophyceae).</title>
        <authorList>
            <person name="Hovde B.T."/>
            <person name="Deodato C.R."/>
            <person name="Hunsperger H.M."/>
            <person name="Ryken S.A."/>
            <person name="Yost W."/>
            <person name="Jha R.K."/>
            <person name="Patterson J."/>
            <person name="Monnat R.J. Jr."/>
            <person name="Barlow S.B."/>
            <person name="Starkenburg S.R."/>
            <person name="Cattolico R.A."/>
        </authorList>
    </citation>
    <scope>NUCLEOTIDE SEQUENCE</scope>
    <source>
        <strain evidence="12">CCMP291</strain>
    </source>
</reference>
<comment type="caution">
    <text evidence="11">The sequence shown here is derived from an EMBL/GenBank/DDBJ whole genome shotgun (WGS) entry which is preliminary data.</text>
</comment>
<sequence length="1192" mass="131712">MVRALALLYEATGGDTWRNNFNWLSGEPCVDGWFGVHCCPQSLPVLRGDDECTADGGGATGVRTTQGSAACHSGSVTGTALDLATCVVVKVLLPSNNLIGSLEGALGDLQNLQHLDLSGNALFGALPSTADCLPQLTSLDLAQTRSWDDQGGVTGTVPVWLLDRLKSLAPLRLANNAFDDPTAAESAAAIRRLWLRCSTLGAEQCSGVPPIGCSAFNRQGQRYEVKLDGLGCVRCPTPLEIIGIAVVIAVVVLFLVLGVGGFTRFMRKYPEYAKTHVASFMIIVGHLQMLTIIGSMQLGWPLVIQQILASINLPLMGYIPLPCILTDPVLKALLSYAETAVVLLLLVSFWVVAQCSRKAWAEYNLSVLFGFLFTVGLRASATLFMRYDEDQTRLIIARLKKARGAADAVRYLTERYRSDDGPGGARWPLRSQWQLVVWARQGLLFLVSFFMDCVMSFSPYEAHRAARYVFAALAIAVLGGFWQLQAWRRPYAMPRHYWLEALLYAVDISAIVLACLYGAHTNDGAVQDGFGRLALELILGALLIVSVVGAAMRVFWDVTEERKRWREWVPPSLPTIDEPIEAALRDGAVRLIDCAWLLDYDRSDRQLPRVTKVVARLSSNEPTGVLIRRLATHCGTSSICITLEVASAASLPPSPPPSPPEVQPELAEAGAGLRRKAEAVKERLAVLGAEGIRIVTGKPFLPRCQDMPEEAFLEPQDAAALFRRPRRGVRGARVLSYCWRMPGMPDPDGCTLEKIRGYMNLERGRQGGEYGLFVDVACLPQNYALPSWHAMEAITKRFGTEADIGPLTVLKFELEHVATEEEAQVCVDKVVSLCEQQRWELAPLADFESLGLSSRGHVSVLVQERYIMGVSRFDKGASPEGYVRFRTPHDANAARHHPDFMFGGKEPELMGEHVFENELKFKRGLSVMGCLYASATGTCVLQLKAPPGELNGDDVAPSELVSERMGTVFVVSLRDKSLDEPARRRWLEELHEELGDGVMACEKGPWGEVVVRVYGETAARAVRTLNEGGYPLRRKDRVVYPVYNLRPYGSRGWPTFETSAASIVLAHHTQRTPPVAQAEESGPKLINIDLIDAPRVVEVVQSPERHLLQCKKKLLSKQIFFTGKGDQKDVVQLLFDFEDSVSVEVDQRRARHSKFSTEDLEHEHAARQEYAERLGDARRTRSRKLLQRLTFL</sequence>
<dbReference type="OrthoDB" id="676979at2759"/>
<organism evidence="11 12">
    <name type="scientific">Chrysochromulina tobinii</name>
    <dbReference type="NCBI Taxonomy" id="1460289"/>
    <lineage>
        <taxon>Eukaryota</taxon>
        <taxon>Haptista</taxon>
        <taxon>Haptophyta</taxon>
        <taxon>Prymnesiophyceae</taxon>
        <taxon>Prymnesiales</taxon>
        <taxon>Chrysochromulinaceae</taxon>
        <taxon>Chrysochromulina</taxon>
    </lineage>
</organism>
<evidence type="ECO:0000256" key="10">
    <source>
        <dbReference type="SAM" id="Phobius"/>
    </source>
</evidence>
<name>A0A0M0K584_9EUKA</name>
<evidence type="ECO:0000256" key="8">
    <source>
        <dbReference type="ARBA" id="ARBA00023170"/>
    </source>
</evidence>
<dbReference type="PANTHER" id="PTHR27000">
    <property type="entry name" value="LEUCINE-RICH REPEAT RECEPTOR-LIKE PROTEIN KINASE FAMILY PROTEIN-RELATED"/>
    <property type="match status" value="1"/>
</dbReference>
<keyword evidence="9" id="KW-0325">Glycoprotein</keyword>
<evidence type="ECO:0000256" key="6">
    <source>
        <dbReference type="ARBA" id="ARBA00022989"/>
    </source>
</evidence>
<keyword evidence="2" id="KW-0433">Leucine-rich repeat</keyword>
<keyword evidence="4" id="KW-0732">Signal</keyword>
<feature type="transmembrane region" description="Helical" evidence="10">
    <location>
        <begin position="465"/>
        <end position="485"/>
    </location>
</feature>
<evidence type="ECO:0000256" key="5">
    <source>
        <dbReference type="ARBA" id="ARBA00022737"/>
    </source>
</evidence>
<evidence type="ECO:0000256" key="3">
    <source>
        <dbReference type="ARBA" id="ARBA00022692"/>
    </source>
</evidence>
<evidence type="ECO:0000313" key="11">
    <source>
        <dbReference type="EMBL" id="KOO33782.1"/>
    </source>
</evidence>
<keyword evidence="12" id="KW-1185">Reference proteome</keyword>
<keyword evidence="8" id="KW-0675">Receptor</keyword>
<dbReference type="GO" id="GO:0016020">
    <property type="term" value="C:membrane"/>
    <property type="evidence" value="ECO:0007669"/>
    <property type="project" value="UniProtKB-SubCell"/>
</dbReference>
<feature type="transmembrane region" description="Helical" evidence="10">
    <location>
        <begin position="365"/>
        <end position="385"/>
    </location>
</feature>
<feature type="transmembrane region" description="Helical" evidence="10">
    <location>
        <begin position="531"/>
        <end position="556"/>
    </location>
</feature>
<evidence type="ECO:0000313" key="12">
    <source>
        <dbReference type="Proteomes" id="UP000037460"/>
    </source>
</evidence>
<feature type="transmembrane region" description="Helical" evidence="10">
    <location>
        <begin position="333"/>
        <end position="353"/>
    </location>
</feature>
<evidence type="ECO:0000256" key="9">
    <source>
        <dbReference type="ARBA" id="ARBA00023180"/>
    </source>
</evidence>
<evidence type="ECO:0000256" key="2">
    <source>
        <dbReference type="ARBA" id="ARBA00022614"/>
    </source>
</evidence>
<keyword evidence="7 10" id="KW-0472">Membrane</keyword>
<gene>
    <name evidence="11" type="ORF">Ctob_011591</name>
</gene>
<accession>A0A0M0K584</accession>
<dbReference type="InterPro" id="IPR001611">
    <property type="entry name" value="Leu-rich_rpt"/>
</dbReference>
<dbReference type="Pfam" id="PF13855">
    <property type="entry name" value="LRR_8"/>
    <property type="match status" value="1"/>
</dbReference>
<dbReference type="AlphaFoldDB" id="A0A0M0K584"/>
<evidence type="ECO:0000256" key="1">
    <source>
        <dbReference type="ARBA" id="ARBA00004167"/>
    </source>
</evidence>